<comment type="caution">
    <text evidence="1">The sequence shown here is derived from an EMBL/GenBank/DDBJ whole genome shotgun (WGS) entry which is preliminary data.</text>
</comment>
<dbReference type="Proteomes" id="UP000782117">
    <property type="component" value="Unassembled WGS sequence"/>
</dbReference>
<evidence type="ECO:0000313" key="1">
    <source>
        <dbReference type="EMBL" id="MBM6807453.1"/>
    </source>
</evidence>
<evidence type="ECO:0000313" key="2">
    <source>
        <dbReference type="Proteomes" id="UP000782117"/>
    </source>
</evidence>
<accession>A0ABS2FBM6</accession>
<dbReference type="EMBL" id="JACJKJ010000034">
    <property type="protein sequence ID" value="MBM6807453.1"/>
    <property type="molecule type" value="Genomic_DNA"/>
</dbReference>
<protein>
    <recommendedName>
        <fullName evidence="3">Fimbrillin family protein</fullName>
    </recommendedName>
</protein>
<dbReference type="PROSITE" id="PS51257">
    <property type="entry name" value="PROKAR_LIPOPROTEIN"/>
    <property type="match status" value="1"/>
</dbReference>
<organism evidence="1 2">
    <name type="scientific">Bacteroides caecicola</name>
    <dbReference type="NCBI Taxonomy" id="1462569"/>
    <lineage>
        <taxon>Bacteria</taxon>
        <taxon>Pseudomonadati</taxon>
        <taxon>Bacteroidota</taxon>
        <taxon>Bacteroidia</taxon>
        <taxon>Bacteroidales</taxon>
        <taxon>Bacteroidaceae</taxon>
        <taxon>Bacteroides</taxon>
    </lineage>
</organism>
<keyword evidence="2" id="KW-1185">Reference proteome</keyword>
<evidence type="ECO:0008006" key="3">
    <source>
        <dbReference type="Google" id="ProtNLM"/>
    </source>
</evidence>
<reference evidence="1 2" key="1">
    <citation type="journal article" date="2021" name="Sci. Rep.">
        <title>The distribution of antibiotic resistance genes in chicken gut microbiota commensals.</title>
        <authorList>
            <person name="Juricova H."/>
            <person name="Matiasovicova J."/>
            <person name="Kubasova T."/>
            <person name="Cejkova D."/>
            <person name="Rychlik I."/>
        </authorList>
    </citation>
    <scope>NUCLEOTIDE SEQUENCE [LARGE SCALE GENOMIC DNA]</scope>
    <source>
        <strain evidence="1 2">An768</strain>
    </source>
</reference>
<name>A0ABS2FBM6_9BACE</name>
<sequence>MKKVLLTLAVILPMLAGCGKEEVGNNPAEPVDNPKEYTISLGFSGEITDITESPLNRADGGENTDLYGIQVYSSSTDSYDYKPYAYGLFDKKESMVIKLVEGYKYKFVATMVVDGKEKIESYSSGYSFPFFSESGMQLNNTFTLSTNNDNGYQLNKGKARLKISKESFDRPNTERYYGEAEGYIPSSDGQVSIDMKRVSFGAKFIAEGLSEGSLAIQMNKAPDMEIVYPGTEVQDIFTFSNLSYNGTTWTDEDYSEEVPVIITWQKNDGASVPVASRNITFKRNKLTTINVKVTNSSVDNGIDITTDNEEMQAGDTIVIGASGSEDTGVDVN</sequence>
<proteinExistence type="predicted"/>
<dbReference type="RefSeq" id="WP_204501438.1">
    <property type="nucleotide sequence ID" value="NZ_JACJKJ010000034.1"/>
</dbReference>
<gene>
    <name evidence="1" type="ORF">H6A24_13275</name>
</gene>